<dbReference type="InterPro" id="IPR001344">
    <property type="entry name" value="Chloro_AB-bd_pln"/>
</dbReference>
<dbReference type="EMBL" id="BRYA01000376">
    <property type="protein sequence ID" value="GMI48155.1"/>
    <property type="molecule type" value="Genomic_DNA"/>
</dbReference>
<evidence type="ECO:0000256" key="2">
    <source>
        <dbReference type="ARBA" id="ARBA00004229"/>
    </source>
</evidence>
<dbReference type="OrthoDB" id="191071at2759"/>
<evidence type="ECO:0000256" key="4">
    <source>
        <dbReference type="ARBA" id="ARBA00022528"/>
    </source>
</evidence>
<comment type="similarity">
    <text evidence="3">Belongs to the fucoxanthin chlorophyll protein family.</text>
</comment>
<dbReference type="InterPro" id="IPR022796">
    <property type="entry name" value="Chloroa_b-bind"/>
</dbReference>
<dbReference type="Gene3D" id="1.10.3460.10">
    <property type="entry name" value="Chlorophyll a/b binding protein domain"/>
    <property type="match status" value="1"/>
</dbReference>
<dbReference type="GO" id="GO:0009765">
    <property type="term" value="P:photosynthesis, light harvesting"/>
    <property type="evidence" value="ECO:0007669"/>
    <property type="project" value="InterPro"/>
</dbReference>
<evidence type="ECO:0000256" key="8">
    <source>
        <dbReference type="SAM" id="SignalP"/>
    </source>
</evidence>
<keyword evidence="6" id="KW-0934">Plastid</keyword>
<feature type="binding site" evidence="7">
    <location>
        <position position="205"/>
    </location>
    <ligand>
        <name>chlorophyll a</name>
        <dbReference type="ChEBI" id="CHEBI:58416"/>
        <label>1</label>
    </ligand>
</feature>
<reference evidence="10" key="1">
    <citation type="journal article" date="2023" name="Commun. Biol.">
        <title>Genome analysis of Parmales, the sister group of diatoms, reveals the evolutionary specialization of diatoms from phago-mixotrophs to photoautotrophs.</title>
        <authorList>
            <person name="Ban H."/>
            <person name="Sato S."/>
            <person name="Yoshikawa S."/>
            <person name="Yamada K."/>
            <person name="Nakamura Y."/>
            <person name="Ichinomiya M."/>
            <person name="Sato N."/>
            <person name="Blanc-Mathieu R."/>
            <person name="Endo H."/>
            <person name="Kuwata A."/>
            <person name="Ogata H."/>
        </authorList>
    </citation>
    <scope>NUCLEOTIDE SEQUENCE [LARGE SCALE GENOMIC DNA]</scope>
</reference>
<evidence type="ECO:0000256" key="7">
    <source>
        <dbReference type="PIRSR" id="PIRSR601344-1"/>
    </source>
</evidence>
<evidence type="ECO:0000256" key="3">
    <source>
        <dbReference type="ARBA" id="ARBA00005933"/>
    </source>
</evidence>
<comment type="function">
    <text evidence="1">The light-harvesting complex (LHC) functions as a light receptor, it captures and delivers excitation energy to photosystems with which it is closely associated. Energy is transferred from the carotenoid and chlorophyll C (or B) to chlorophyll A and the photosynthetic reaction centers where it is used to synthesize ATP and reducing power.</text>
</comment>
<keyword evidence="5" id="KW-0602">Photosynthesis</keyword>
<evidence type="ECO:0000256" key="1">
    <source>
        <dbReference type="ARBA" id="ARBA00004022"/>
    </source>
</evidence>
<evidence type="ECO:0008006" key="11">
    <source>
        <dbReference type="Google" id="ProtNLM"/>
    </source>
</evidence>
<dbReference type="GO" id="GO:0016020">
    <property type="term" value="C:membrane"/>
    <property type="evidence" value="ECO:0007669"/>
    <property type="project" value="InterPro"/>
</dbReference>
<dbReference type="Pfam" id="PF00504">
    <property type="entry name" value="Chloroa_b-bind"/>
    <property type="match status" value="1"/>
</dbReference>
<sequence length="255" mass="27665">MKSSILSLLLLLPSVFSFLPTPSTPTLSTSLSSAQSSLESDAKKLNPLLGYFDPLSLTSSAMWGQDSAATIGFLRHAEIKHGRVAMAAFVGYCVQSNFVFPWKETLSGSPHPGTDLSPPEQWDAIPLGAKIQIILFVGFLEFYSELTPGEGSDVGLPHYMRGGVPGKYPDFNGVPHWMPFQTLYDPFKYSTGMPEATKERRLLAEVNNGRLAMLGITGFLAAQKVEGAVPALKGIVKHYDGEVMAPFAPNWHFGA</sequence>
<accession>A0A9W7GMR1</accession>
<dbReference type="PANTHER" id="PTHR21649">
    <property type="entry name" value="CHLOROPHYLL A/B BINDING PROTEIN"/>
    <property type="match status" value="1"/>
</dbReference>
<dbReference type="GO" id="GO:0016168">
    <property type="term" value="F:chlorophyll binding"/>
    <property type="evidence" value="ECO:0007669"/>
    <property type="project" value="UniProtKB-KW"/>
</dbReference>
<dbReference type="SUPFAM" id="SSF103511">
    <property type="entry name" value="Chlorophyll a-b binding protein"/>
    <property type="match status" value="1"/>
</dbReference>
<protein>
    <recommendedName>
        <fullName evidence="11">Chlorophyll a-b binding protein, chloroplastic</fullName>
    </recommendedName>
</protein>
<comment type="subcellular location">
    <subcellularLocation>
        <location evidence="2">Plastid</location>
        <location evidence="2">Chloroplast</location>
    </subcellularLocation>
</comment>
<feature type="binding site" evidence="7">
    <location>
        <position position="210"/>
    </location>
    <ligand>
        <name>chlorophyll a</name>
        <dbReference type="ChEBI" id="CHEBI:58416"/>
        <label>1</label>
    </ligand>
</feature>
<gene>
    <name evidence="9" type="ORF">TrCOL_g12099</name>
</gene>
<keyword evidence="7" id="KW-0157">Chromophore</keyword>
<keyword evidence="8" id="KW-0732">Signal</keyword>
<organism evidence="9 10">
    <name type="scientific">Triparma columacea</name>
    <dbReference type="NCBI Taxonomy" id="722753"/>
    <lineage>
        <taxon>Eukaryota</taxon>
        <taxon>Sar</taxon>
        <taxon>Stramenopiles</taxon>
        <taxon>Ochrophyta</taxon>
        <taxon>Bolidophyceae</taxon>
        <taxon>Parmales</taxon>
        <taxon>Triparmaceae</taxon>
        <taxon>Triparma</taxon>
    </lineage>
</organism>
<evidence type="ECO:0000256" key="5">
    <source>
        <dbReference type="ARBA" id="ARBA00022531"/>
    </source>
</evidence>
<evidence type="ECO:0000313" key="10">
    <source>
        <dbReference type="Proteomes" id="UP001165065"/>
    </source>
</evidence>
<proteinExistence type="inferred from homology"/>
<feature type="binding site" evidence="7">
    <location>
        <position position="208"/>
    </location>
    <ligand>
        <name>chlorophyll a</name>
        <dbReference type="ChEBI" id="CHEBI:58416"/>
        <label>1</label>
    </ligand>
</feature>
<feature type="binding site" evidence="7">
    <location>
        <position position="83"/>
    </location>
    <ligand>
        <name>chlorophyll a</name>
        <dbReference type="ChEBI" id="CHEBI:58416"/>
        <label>1</label>
    </ligand>
</feature>
<name>A0A9W7GMR1_9STRA</name>
<feature type="binding site" evidence="7">
    <location>
        <position position="81"/>
    </location>
    <ligand>
        <name>chlorophyll a</name>
        <dbReference type="ChEBI" id="CHEBI:58416"/>
        <label>1</label>
    </ligand>
</feature>
<keyword evidence="10" id="KW-1185">Reference proteome</keyword>
<feature type="chain" id="PRO_5040954591" description="Chlorophyll a-b binding protein, chloroplastic" evidence="8">
    <location>
        <begin position="18"/>
        <end position="255"/>
    </location>
</feature>
<keyword evidence="4" id="KW-0150">Chloroplast</keyword>
<keyword evidence="7" id="KW-0148">Chlorophyll</keyword>
<evidence type="ECO:0000313" key="9">
    <source>
        <dbReference type="EMBL" id="GMI48155.1"/>
    </source>
</evidence>
<dbReference type="Proteomes" id="UP001165065">
    <property type="component" value="Unassembled WGS sequence"/>
</dbReference>
<dbReference type="AlphaFoldDB" id="A0A9W7GMR1"/>
<comment type="caution">
    <text evidence="9">The sequence shown here is derived from an EMBL/GenBank/DDBJ whole genome shotgun (WGS) entry which is preliminary data.</text>
</comment>
<feature type="binding site" evidence="7">
    <location>
        <position position="78"/>
    </location>
    <ligand>
        <name>chlorophyll a</name>
        <dbReference type="ChEBI" id="CHEBI:58416"/>
        <label>1</label>
    </ligand>
</feature>
<dbReference type="GO" id="GO:0009507">
    <property type="term" value="C:chloroplast"/>
    <property type="evidence" value="ECO:0007669"/>
    <property type="project" value="UniProtKB-SubCell"/>
</dbReference>
<evidence type="ECO:0000256" key="6">
    <source>
        <dbReference type="ARBA" id="ARBA00022640"/>
    </source>
</evidence>
<feature type="signal peptide" evidence="8">
    <location>
        <begin position="1"/>
        <end position="17"/>
    </location>
</feature>